<dbReference type="Proteomes" id="UP001372338">
    <property type="component" value="Unassembled WGS sequence"/>
</dbReference>
<evidence type="ECO:0008006" key="4">
    <source>
        <dbReference type="Google" id="ProtNLM"/>
    </source>
</evidence>
<keyword evidence="1" id="KW-0812">Transmembrane</keyword>
<proteinExistence type="predicted"/>
<reference evidence="2 3" key="1">
    <citation type="submission" date="2024-01" db="EMBL/GenBank/DDBJ databases">
        <title>The genomes of 5 underutilized Papilionoideae crops provide insights into root nodulation and disease resistanc.</title>
        <authorList>
            <person name="Yuan L."/>
        </authorList>
    </citation>
    <scope>NUCLEOTIDE SEQUENCE [LARGE SCALE GENOMIC DNA]</scope>
    <source>
        <strain evidence="2">ZHUSHIDOU_FW_LH</strain>
        <tissue evidence="2">Leaf</tissue>
    </source>
</reference>
<gene>
    <name evidence="2" type="ORF">RIF29_21978</name>
</gene>
<comment type="caution">
    <text evidence="2">The sequence shown here is derived from an EMBL/GenBank/DDBJ whole genome shotgun (WGS) entry which is preliminary data.</text>
</comment>
<keyword evidence="1" id="KW-1133">Transmembrane helix</keyword>
<name>A0AAN9I7N3_CROPI</name>
<evidence type="ECO:0000313" key="3">
    <source>
        <dbReference type="Proteomes" id="UP001372338"/>
    </source>
</evidence>
<accession>A0AAN9I7N3</accession>
<dbReference type="AlphaFoldDB" id="A0AAN9I7N3"/>
<sequence length="70" mass="7914">MKEKENNEITSHGFELVMKIVNCPRYIVSMKILLFTLLSSVIILISQSPHSQFPNHKIAAATEAQTPHTH</sequence>
<dbReference type="EMBL" id="JAYWIO010000004">
    <property type="protein sequence ID" value="KAK7269257.1"/>
    <property type="molecule type" value="Genomic_DNA"/>
</dbReference>
<protein>
    <recommendedName>
        <fullName evidence="4">Transmembrane protein</fullName>
    </recommendedName>
</protein>
<evidence type="ECO:0000313" key="2">
    <source>
        <dbReference type="EMBL" id="KAK7269257.1"/>
    </source>
</evidence>
<evidence type="ECO:0000256" key="1">
    <source>
        <dbReference type="SAM" id="Phobius"/>
    </source>
</evidence>
<keyword evidence="1" id="KW-0472">Membrane</keyword>
<feature type="transmembrane region" description="Helical" evidence="1">
    <location>
        <begin position="26"/>
        <end position="45"/>
    </location>
</feature>
<organism evidence="2 3">
    <name type="scientific">Crotalaria pallida</name>
    <name type="common">Smooth rattlebox</name>
    <name type="synonym">Crotalaria striata</name>
    <dbReference type="NCBI Taxonomy" id="3830"/>
    <lineage>
        <taxon>Eukaryota</taxon>
        <taxon>Viridiplantae</taxon>
        <taxon>Streptophyta</taxon>
        <taxon>Embryophyta</taxon>
        <taxon>Tracheophyta</taxon>
        <taxon>Spermatophyta</taxon>
        <taxon>Magnoliopsida</taxon>
        <taxon>eudicotyledons</taxon>
        <taxon>Gunneridae</taxon>
        <taxon>Pentapetalae</taxon>
        <taxon>rosids</taxon>
        <taxon>fabids</taxon>
        <taxon>Fabales</taxon>
        <taxon>Fabaceae</taxon>
        <taxon>Papilionoideae</taxon>
        <taxon>50 kb inversion clade</taxon>
        <taxon>genistoids sensu lato</taxon>
        <taxon>core genistoids</taxon>
        <taxon>Crotalarieae</taxon>
        <taxon>Crotalaria</taxon>
    </lineage>
</organism>
<keyword evidence="3" id="KW-1185">Reference proteome</keyword>